<dbReference type="Gene3D" id="3.90.1150.10">
    <property type="entry name" value="Aspartate Aminotransferase, domain 1"/>
    <property type="match status" value="1"/>
</dbReference>
<gene>
    <name evidence="8" type="ORF">DFJ67_5951</name>
</gene>
<dbReference type="GO" id="GO:0006520">
    <property type="term" value="P:amino acid metabolic process"/>
    <property type="evidence" value="ECO:0007669"/>
    <property type="project" value="InterPro"/>
</dbReference>
<dbReference type="Gene3D" id="3.40.640.10">
    <property type="entry name" value="Type I PLP-dependent aspartate aminotransferase-like (Major domain)"/>
    <property type="match status" value="1"/>
</dbReference>
<evidence type="ECO:0000256" key="3">
    <source>
        <dbReference type="ARBA" id="ARBA00022576"/>
    </source>
</evidence>
<dbReference type="SUPFAM" id="SSF53383">
    <property type="entry name" value="PLP-dependent transferases"/>
    <property type="match status" value="1"/>
</dbReference>
<sequence length="390" mass="40325">MTGPRISAEVTATPASGIRALANAAWAHPGAVHLEFGEPDFDTPAHVVAAADAAARTGQTRYGPSAGLPAMRAAITEKLARDNGLPDVEPGRTVVTAGGVGALTAAYRALLEPGDEILVPDPGWTNFTTIATMLGATARGYRLVAADNFGPDYDHLASLVGPRTKAILVNSPANPVGYQWTAGQLAELGAWANRHGLCVVSDECYDQLWLDEPATTFTVAAPDTPAVTVFSLSKSYAMTGWRLGYAVTGGPGADRLAAALGRVQEATVSCVSTPTQHAGIAALTGPQDGVGRMRAAYRQRRDAAVERAATLGLDAVRPAGAFYLWLAVPSVTDSATFALDLLRDRGVALAPGIAFGAAGESRLRLSLAARSEDIDLGLTGLAGFLGVRPT</sequence>
<evidence type="ECO:0000256" key="2">
    <source>
        <dbReference type="ARBA" id="ARBA00007441"/>
    </source>
</evidence>
<dbReference type="PANTHER" id="PTHR46383">
    <property type="entry name" value="ASPARTATE AMINOTRANSFERASE"/>
    <property type="match status" value="1"/>
</dbReference>
<feature type="domain" description="Aminotransferase class I/classII large" evidence="7">
    <location>
        <begin position="32"/>
        <end position="372"/>
    </location>
</feature>
<dbReference type="InterPro" id="IPR015421">
    <property type="entry name" value="PyrdxlP-dep_Trfase_major"/>
</dbReference>
<keyword evidence="9" id="KW-1185">Reference proteome</keyword>
<reference evidence="8 9" key="1">
    <citation type="submission" date="2018-08" db="EMBL/GenBank/DDBJ databases">
        <title>Sequencing the genomes of 1000 actinobacteria strains.</title>
        <authorList>
            <person name="Klenk H.-P."/>
        </authorList>
    </citation>
    <scope>NUCLEOTIDE SEQUENCE [LARGE SCALE GENOMIC DNA]</scope>
    <source>
        <strain evidence="8 9">DSM 44099</strain>
    </source>
</reference>
<comment type="similarity">
    <text evidence="2 6">Belongs to the class-I pyridoxal-phosphate-dependent aminotransferase family.</text>
</comment>
<dbReference type="GO" id="GO:0008483">
    <property type="term" value="F:transaminase activity"/>
    <property type="evidence" value="ECO:0007669"/>
    <property type="project" value="UniProtKB-KW"/>
</dbReference>
<evidence type="ECO:0000259" key="7">
    <source>
        <dbReference type="Pfam" id="PF00155"/>
    </source>
</evidence>
<dbReference type="AlphaFoldDB" id="A0A3D9ZR99"/>
<dbReference type="Proteomes" id="UP000256913">
    <property type="component" value="Unassembled WGS sequence"/>
</dbReference>
<organism evidence="8 9">
    <name type="scientific">Asanoa ferruginea</name>
    <dbReference type="NCBI Taxonomy" id="53367"/>
    <lineage>
        <taxon>Bacteria</taxon>
        <taxon>Bacillati</taxon>
        <taxon>Actinomycetota</taxon>
        <taxon>Actinomycetes</taxon>
        <taxon>Micromonosporales</taxon>
        <taxon>Micromonosporaceae</taxon>
        <taxon>Asanoa</taxon>
    </lineage>
</organism>
<evidence type="ECO:0000256" key="1">
    <source>
        <dbReference type="ARBA" id="ARBA00001933"/>
    </source>
</evidence>
<comment type="cofactor">
    <cofactor evidence="1 6">
        <name>pyridoxal 5'-phosphate</name>
        <dbReference type="ChEBI" id="CHEBI:597326"/>
    </cofactor>
</comment>
<dbReference type="InterPro" id="IPR004838">
    <property type="entry name" value="NHTrfase_class1_PyrdxlP-BS"/>
</dbReference>
<evidence type="ECO:0000256" key="5">
    <source>
        <dbReference type="ARBA" id="ARBA00022898"/>
    </source>
</evidence>
<name>A0A3D9ZR99_9ACTN</name>
<dbReference type="PROSITE" id="PS00105">
    <property type="entry name" value="AA_TRANSFER_CLASS_1"/>
    <property type="match status" value="1"/>
</dbReference>
<dbReference type="Pfam" id="PF00155">
    <property type="entry name" value="Aminotran_1_2"/>
    <property type="match status" value="1"/>
</dbReference>
<dbReference type="InterPro" id="IPR015422">
    <property type="entry name" value="PyrdxlP-dep_Trfase_small"/>
</dbReference>
<keyword evidence="5" id="KW-0663">Pyridoxal phosphate</keyword>
<evidence type="ECO:0000256" key="6">
    <source>
        <dbReference type="RuleBase" id="RU000481"/>
    </source>
</evidence>
<dbReference type="InterPro" id="IPR004839">
    <property type="entry name" value="Aminotransferase_I/II_large"/>
</dbReference>
<keyword evidence="3 6" id="KW-0032">Aminotransferase</keyword>
<dbReference type="EC" id="2.6.1.-" evidence="6"/>
<proteinExistence type="inferred from homology"/>
<dbReference type="CDD" id="cd00609">
    <property type="entry name" value="AAT_like"/>
    <property type="match status" value="1"/>
</dbReference>
<dbReference type="GO" id="GO:0030170">
    <property type="term" value="F:pyridoxal phosphate binding"/>
    <property type="evidence" value="ECO:0007669"/>
    <property type="project" value="InterPro"/>
</dbReference>
<dbReference type="PANTHER" id="PTHR46383:SF2">
    <property type="entry name" value="AMINOTRANSFERASE"/>
    <property type="match status" value="1"/>
</dbReference>
<evidence type="ECO:0000313" key="8">
    <source>
        <dbReference type="EMBL" id="REF99906.1"/>
    </source>
</evidence>
<evidence type="ECO:0000256" key="4">
    <source>
        <dbReference type="ARBA" id="ARBA00022679"/>
    </source>
</evidence>
<dbReference type="InterPro" id="IPR050596">
    <property type="entry name" value="AspAT/PAT-like"/>
</dbReference>
<evidence type="ECO:0000313" key="9">
    <source>
        <dbReference type="Proteomes" id="UP000256913"/>
    </source>
</evidence>
<dbReference type="InterPro" id="IPR015424">
    <property type="entry name" value="PyrdxlP-dep_Trfase"/>
</dbReference>
<protein>
    <recommendedName>
        <fullName evidence="6">Aminotransferase</fullName>
        <ecNumber evidence="6">2.6.1.-</ecNumber>
    </recommendedName>
</protein>
<accession>A0A3D9ZR99</accession>
<keyword evidence="4 6" id="KW-0808">Transferase</keyword>
<dbReference type="EMBL" id="QUMQ01000001">
    <property type="protein sequence ID" value="REF99906.1"/>
    <property type="molecule type" value="Genomic_DNA"/>
</dbReference>
<dbReference type="RefSeq" id="WP_170216042.1">
    <property type="nucleotide sequence ID" value="NZ_BONB01000054.1"/>
</dbReference>
<comment type="caution">
    <text evidence="8">The sequence shown here is derived from an EMBL/GenBank/DDBJ whole genome shotgun (WGS) entry which is preliminary data.</text>
</comment>